<proteinExistence type="predicted"/>
<gene>
    <name evidence="1" type="ORF">T03_14543</name>
</gene>
<dbReference type="EMBL" id="JYDI01000171">
    <property type="protein sequence ID" value="KRY49598.1"/>
    <property type="molecule type" value="Genomic_DNA"/>
</dbReference>
<name>A0A0V1CKN1_TRIBR</name>
<evidence type="ECO:0000313" key="2">
    <source>
        <dbReference type="Proteomes" id="UP000054653"/>
    </source>
</evidence>
<keyword evidence="2" id="KW-1185">Reference proteome</keyword>
<sequence length="302" mass="34643">MHLTLKWSILLNLLFEPFNHKLYSLTSSTKECEAEMKLIRIVCVRNDGYIFRNVRLCRRYWYVAHAIEQLLYIFQRDNTFGGFDFHQLYHHANRFGHFGAHGVDRYSKIAYFPAKIMQLDEQHPQIDACKIDAHGQQGQSDHVVNQDEDDIGVTVQADTAQADGCYRVEGEEDAVDQGPVLFEQVENDAAEKAIANDQAEIGDQDKAEYLQNASTERWLRFHRSIQIPIVRTRGTRYKLGMGFTFPPPLERSSRLDVLKNAPTRIISDKNVPKFAMVSSDRGMPTKANMIVNHWPAVELGDT</sequence>
<dbReference type="AlphaFoldDB" id="A0A0V1CKN1"/>
<dbReference type="Proteomes" id="UP000054653">
    <property type="component" value="Unassembled WGS sequence"/>
</dbReference>
<dbReference type="OMA" id="KANMIVN"/>
<protein>
    <submittedName>
        <fullName evidence="1">Uncharacterized protein</fullName>
    </submittedName>
</protein>
<accession>A0A0V1CKN1</accession>
<evidence type="ECO:0000313" key="1">
    <source>
        <dbReference type="EMBL" id="KRY49598.1"/>
    </source>
</evidence>
<dbReference type="OrthoDB" id="10313062at2759"/>
<comment type="caution">
    <text evidence="1">The sequence shown here is derived from an EMBL/GenBank/DDBJ whole genome shotgun (WGS) entry which is preliminary data.</text>
</comment>
<organism evidence="1 2">
    <name type="scientific">Trichinella britovi</name>
    <name type="common">Parasitic roundworm</name>
    <dbReference type="NCBI Taxonomy" id="45882"/>
    <lineage>
        <taxon>Eukaryota</taxon>
        <taxon>Metazoa</taxon>
        <taxon>Ecdysozoa</taxon>
        <taxon>Nematoda</taxon>
        <taxon>Enoplea</taxon>
        <taxon>Dorylaimia</taxon>
        <taxon>Trichinellida</taxon>
        <taxon>Trichinellidae</taxon>
        <taxon>Trichinella</taxon>
    </lineage>
</organism>
<reference evidence="1 2" key="1">
    <citation type="submission" date="2015-01" db="EMBL/GenBank/DDBJ databases">
        <title>Evolution of Trichinella species and genotypes.</title>
        <authorList>
            <person name="Korhonen P.K."/>
            <person name="Edoardo P."/>
            <person name="Giuseppe L.R."/>
            <person name="Gasser R.B."/>
        </authorList>
    </citation>
    <scope>NUCLEOTIDE SEQUENCE [LARGE SCALE GENOMIC DNA]</scope>
    <source>
        <strain evidence="1">ISS120</strain>
    </source>
</reference>